<comment type="subunit">
    <text evidence="2">Homodimer.</text>
</comment>
<keyword evidence="4" id="KW-0325">Glycoprotein</keyword>
<accession>A0A821ST67</accession>
<dbReference type="GO" id="GO:0005975">
    <property type="term" value="P:carbohydrate metabolic process"/>
    <property type="evidence" value="ECO:0007669"/>
    <property type="project" value="InterPro"/>
</dbReference>
<dbReference type="InterPro" id="IPR001360">
    <property type="entry name" value="Glyco_hydro_1"/>
</dbReference>
<keyword evidence="7" id="KW-0732">Signal</keyword>
<keyword evidence="9" id="KW-1185">Reference proteome</keyword>
<evidence type="ECO:0000256" key="7">
    <source>
        <dbReference type="SAM" id="SignalP"/>
    </source>
</evidence>
<dbReference type="PRINTS" id="PR00131">
    <property type="entry name" value="GLHYDRLASE1"/>
</dbReference>
<evidence type="ECO:0000313" key="8">
    <source>
        <dbReference type="EMBL" id="CAF4860260.1"/>
    </source>
</evidence>
<evidence type="ECO:0000313" key="9">
    <source>
        <dbReference type="Proteomes" id="UP000663880"/>
    </source>
</evidence>
<dbReference type="Gene3D" id="3.20.20.80">
    <property type="entry name" value="Glycosidases"/>
    <property type="match status" value="1"/>
</dbReference>
<keyword evidence="5" id="KW-0326">Glycosidase</keyword>
<evidence type="ECO:0000256" key="3">
    <source>
        <dbReference type="ARBA" id="ARBA00022801"/>
    </source>
</evidence>
<dbReference type="InterPro" id="IPR033132">
    <property type="entry name" value="GH_1_N_CS"/>
</dbReference>
<feature type="signal peptide" evidence="7">
    <location>
        <begin position="1"/>
        <end position="17"/>
    </location>
</feature>
<name>A0A821ST67_9NEOP</name>
<evidence type="ECO:0000256" key="5">
    <source>
        <dbReference type="ARBA" id="ARBA00023295"/>
    </source>
</evidence>
<dbReference type="PANTHER" id="PTHR10353:SF36">
    <property type="entry name" value="LP05116P"/>
    <property type="match status" value="1"/>
</dbReference>
<evidence type="ECO:0000256" key="1">
    <source>
        <dbReference type="ARBA" id="ARBA00010838"/>
    </source>
</evidence>
<protein>
    <recommendedName>
        <fullName evidence="10">Myrosinase 1-like</fullName>
    </recommendedName>
</protein>
<evidence type="ECO:0000256" key="2">
    <source>
        <dbReference type="ARBA" id="ARBA00011738"/>
    </source>
</evidence>
<sequence length="502" mass="57449">MYRLSVVLSLLVAACVAEQKFPPGFKFGAATAAYQVEGAWNVSDKSPSIWDTFTHENPDFIADKSNGDVACDSYRLWETDIAVAKDMGLHFYRFSVSWPRLLPNGYSNYVSEDGKRYYNNLINGLIENGIEPVVTLYHWDLPQKLQDLGGWTNPELARLFEDYAKVAFGLFGDRVKTWITFNEPVIICDAAYETGRMAPGIVLPGIGTYICAKVVVLAHARAYRLYDTKFRAQYQGKVGLTDQHLWCEPKNSDEVENAELIRNLLALYAYPIYSKTGGWPPSVEKLIAEKSEKEGYSRSRLPTFTQEEIELIKGTYDFYGLNYYTSRMVETAQPGQYLYWPMTGSSEFGLALSPDPSWTNGHDWLISFPPGIRRQLHWLKQQFGDIEFKILENGYSTAEPVMFDEERVNYYKDHLEQVLLAINEDKVNVTAYTAWSLIDNFEWINGYTSRFGLVNIDFNDPDRKRTPRASAHYYAAVIKSHSLDLPHHSRGFLKILFDKIIT</sequence>
<reference evidence="8" key="1">
    <citation type="submission" date="2021-02" db="EMBL/GenBank/DDBJ databases">
        <authorList>
            <person name="Steward A R."/>
        </authorList>
    </citation>
    <scope>NUCLEOTIDE SEQUENCE</scope>
</reference>
<dbReference type="PANTHER" id="PTHR10353">
    <property type="entry name" value="GLYCOSYL HYDROLASE"/>
    <property type="match status" value="1"/>
</dbReference>
<comment type="caution">
    <text evidence="8">The sequence shown here is derived from an EMBL/GenBank/DDBJ whole genome shotgun (WGS) entry which is preliminary data.</text>
</comment>
<organism evidence="8 9">
    <name type="scientific">Pieris macdunnoughi</name>
    <dbReference type="NCBI Taxonomy" id="345717"/>
    <lineage>
        <taxon>Eukaryota</taxon>
        <taxon>Metazoa</taxon>
        <taxon>Ecdysozoa</taxon>
        <taxon>Arthropoda</taxon>
        <taxon>Hexapoda</taxon>
        <taxon>Insecta</taxon>
        <taxon>Pterygota</taxon>
        <taxon>Neoptera</taxon>
        <taxon>Endopterygota</taxon>
        <taxon>Lepidoptera</taxon>
        <taxon>Glossata</taxon>
        <taxon>Ditrysia</taxon>
        <taxon>Papilionoidea</taxon>
        <taxon>Pieridae</taxon>
        <taxon>Pierinae</taxon>
        <taxon>Pieris</taxon>
    </lineage>
</organism>
<gene>
    <name evidence="8" type="ORF">PMACD_LOCUS7856</name>
</gene>
<dbReference type="EMBL" id="CAJOBZ010000019">
    <property type="protein sequence ID" value="CAF4860260.1"/>
    <property type="molecule type" value="Genomic_DNA"/>
</dbReference>
<dbReference type="Proteomes" id="UP000663880">
    <property type="component" value="Unassembled WGS sequence"/>
</dbReference>
<comment type="similarity">
    <text evidence="1 6">Belongs to the glycosyl hydrolase 1 family.</text>
</comment>
<feature type="chain" id="PRO_5032836681" description="Myrosinase 1-like" evidence="7">
    <location>
        <begin position="18"/>
        <end position="502"/>
    </location>
</feature>
<dbReference type="SUPFAM" id="SSF51445">
    <property type="entry name" value="(Trans)glycosidases"/>
    <property type="match status" value="1"/>
</dbReference>
<dbReference type="OrthoDB" id="65569at2759"/>
<dbReference type="FunFam" id="3.20.20.80:FF:000013">
    <property type="entry name" value="lactase-phlorizin hydrolase"/>
    <property type="match status" value="1"/>
</dbReference>
<dbReference type="InterPro" id="IPR017853">
    <property type="entry name" value="GH"/>
</dbReference>
<proteinExistence type="inferred from homology"/>
<dbReference type="Pfam" id="PF00232">
    <property type="entry name" value="Glyco_hydro_1"/>
    <property type="match status" value="1"/>
</dbReference>
<dbReference type="PROSITE" id="PS00653">
    <property type="entry name" value="GLYCOSYL_HYDROL_F1_2"/>
    <property type="match status" value="1"/>
</dbReference>
<evidence type="ECO:0008006" key="10">
    <source>
        <dbReference type="Google" id="ProtNLM"/>
    </source>
</evidence>
<evidence type="ECO:0000256" key="4">
    <source>
        <dbReference type="ARBA" id="ARBA00023180"/>
    </source>
</evidence>
<dbReference type="AlphaFoldDB" id="A0A821ST67"/>
<keyword evidence="3" id="KW-0378">Hydrolase</keyword>
<dbReference type="GO" id="GO:0008422">
    <property type="term" value="F:beta-glucosidase activity"/>
    <property type="evidence" value="ECO:0007669"/>
    <property type="project" value="TreeGrafter"/>
</dbReference>
<evidence type="ECO:0000256" key="6">
    <source>
        <dbReference type="RuleBase" id="RU003690"/>
    </source>
</evidence>
<dbReference type="PROSITE" id="PS51257">
    <property type="entry name" value="PROKAR_LIPOPROTEIN"/>
    <property type="match status" value="1"/>
</dbReference>